<dbReference type="PROSITE" id="PS51464">
    <property type="entry name" value="SIS"/>
    <property type="match status" value="1"/>
</dbReference>
<organism evidence="6 7">
    <name type="scientific">Allomeiothermus silvanus (strain ATCC 700542 / DSM 9946 / NBRC 106475 / NCIMB 13440 / VI-R2)</name>
    <name type="common">Thermus silvanus</name>
    <dbReference type="NCBI Taxonomy" id="526227"/>
    <lineage>
        <taxon>Bacteria</taxon>
        <taxon>Thermotogati</taxon>
        <taxon>Deinococcota</taxon>
        <taxon>Deinococci</taxon>
        <taxon>Thermales</taxon>
        <taxon>Thermaceae</taxon>
        <taxon>Allomeiothermus</taxon>
    </lineage>
</organism>
<dbReference type="SUPFAM" id="SSF53697">
    <property type="entry name" value="SIS domain"/>
    <property type="match status" value="1"/>
</dbReference>
<dbReference type="HOGENOM" id="CLU_055769_0_3_0"/>
<accession>D7BHI7</accession>
<dbReference type="PANTHER" id="PTHR30514">
    <property type="entry name" value="GLUCOKINASE"/>
    <property type="match status" value="1"/>
</dbReference>
<dbReference type="InterPro" id="IPR036388">
    <property type="entry name" value="WH-like_DNA-bd_sf"/>
</dbReference>
<protein>
    <submittedName>
        <fullName evidence="6">Transcriptional regulator, RpiR family</fullName>
    </submittedName>
</protein>
<feature type="domain" description="SIS" evidence="5">
    <location>
        <begin position="122"/>
        <end position="262"/>
    </location>
</feature>
<evidence type="ECO:0000256" key="2">
    <source>
        <dbReference type="ARBA" id="ARBA00023125"/>
    </source>
</evidence>
<dbReference type="Pfam" id="PF01418">
    <property type="entry name" value="HTH_6"/>
    <property type="match status" value="1"/>
</dbReference>
<evidence type="ECO:0000256" key="3">
    <source>
        <dbReference type="ARBA" id="ARBA00023163"/>
    </source>
</evidence>
<gene>
    <name evidence="6" type="ordered locus">Mesil_0283</name>
</gene>
<dbReference type="PROSITE" id="PS51071">
    <property type="entry name" value="HTH_RPIR"/>
    <property type="match status" value="1"/>
</dbReference>
<dbReference type="SUPFAM" id="SSF46689">
    <property type="entry name" value="Homeodomain-like"/>
    <property type="match status" value="1"/>
</dbReference>
<dbReference type="InterPro" id="IPR000281">
    <property type="entry name" value="HTH_RpiR"/>
</dbReference>
<dbReference type="KEGG" id="msv:Mesil_0283"/>
<dbReference type="InterPro" id="IPR001347">
    <property type="entry name" value="SIS_dom"/>
</dbReference>
<evidence type="ECO:0000259" key="5">
    <source>
        <dbReference type="PROSITE" id="PS51464"/>
    </source>
</evidence>
<dbReference type="Gene3D" id="1.10.10.10">
    <property type="entry name" value="Winged helix-like DNA-binding domain superfamily/Winged helix DNA-binding domain"/>
    <property type="match status" value="1"/>
</dbReference>
<dbReference type="InterPro" id="IPR046348">
    <property type="entry name" value="SIS_dom_sf"/>
</dbReference>
<dbReference type="AlphaFoldDB" id="D7BHI7"/>
<dbReference type="GO" id="GO:0097367">
    <property type="term" value="F:carbohydrate derivative binding"/>
    <property type="evidence" value="ECO:0007669"/>
    <property type="project" value="InterPro"/>
</dbReference>
<dbReference type="OrthoDB" id="3684496at2"/>
<proteinExistence type="predicted"/>
<dbReference type="PANTHER" id="PTHR30514:SF1">
    <property type="entry name" value="HTH-TYPE TRANSCRIPTIONAL REGULATOR HEXR-RELATED"/>
    <property type="match status" value="1"/>
</dbReference>
<dbReference type="InterPro" id="IPR009057">
    <property type="entry name" value="Homeodomain-like_sf"/>
</dbReference>
<keyword evidence="7" id="KW-1185">Reference proteome</keyword>
<dbReference type="GO" id="GO:1901135">
    <property type="term" value="P:carbohydrate derivative metabolic process"/>
    <property type="evidence" value="ECO:0007669"/>
    <property type="project" value="InterPro"/>
</dbReference>
<name>D7BHI7_ALLS1</name>
<dbReference type="InterPro" id="IPR035472">
    <property type="entry name" value="RpiR-like_SIS"/>
</dbReference>
<sequence length="279" mass="29771">MPGGALMSLRSLTGSMTPALERIAQYVLHNADQVIYQTVIEVADAAGSSEASVVRFCRDLGFQGFQDFKLALASDLVTSPVILPKQEKPTSAQSTADYVYNTARQVLDETRRLMNVDLLEEVVERILKARRIDFYGVGNAGTTAQDFAQKLQRLGCAAIAYPDPHSAAVSAATLGPKDLAFGISVSGSSIDTVKALEQAKLAGAYTVAVTRGARSPITRFADAVLLTSAPESPLTRGSMGAKISQLMLLDFLFTRTALRHPKGAELLSKTAAAVADRSY</sequence>
<dbReference type="STRING" id="526227.Mesil_0283"/>
<dbReference type="CDD" id="cd05013">
    <property type="entry name" value="SIS_RpiR"/>
    <property type="match status" value="1"/>
</dbReference>
<dbReference type="Gene3D" id="3.40.50.10490">
    <property type="entry name" value="Glucose-6-phosphate isomerase like protein, domain 1"/>
    <property type="match status" value="1"/>
</dbReference>
<evidence type="ECO:0000256" key="1">
    <source>
        <dbReference type="ARBA" id="ARBA00023015"/>
    </source>
</evidence>
<dbReference type="GO" id="GO:0003700">
    <property type="term" value="F:DNA-binding transcription factor activity"/>
    <property type="evidence" value="ECO:0007669"/>
    <property type="project" value="InterPro"/>
</dbReference>
<evidence type="ECO:0000313" key="6">
    <source>
        <dbReference type="EMBL" id="ADH62225.1"/>
    </source>
</evidence>
<dbReference type="InterPro" id="IPR047640">
    <property type="entry name" value="RpiR-like"/>
</dbReference>
<dbReference type="EMBL" id="CP002042">
    <property type="protein sequence ID" value="ADH62225.1"/>
    <property type="molecule type" value="Genomic_DNA"/>
</dbReference>
<keyword evidence="1" id="KW-0805">Transcription regulation</keyword>
<dbReference type="Proteomes" id="UP000001916">
    <property type="component" value="Chromosome"/>
</dbReference>
<keyword evidence="2" id="KW-0238">DNA-binding</keyword>
<dbReference type="GO" id="GO:0003677">
    <property type="term" value="F:DNA binding"/>
    <property type="evidence" value="ECO:0007669"/>
    <property type="project" value="UniProtKB-KW"/>
</dbReference>
<reference evidence="6 7" key="1">
    <citation type="journal article" date="2010" name="Stand. Genomic Sci.">
        <title>Complete genome sequence of Meiothermus silvanus type strain (VI-R2).</title>
        <authorList>
            <person name="Sikorski J."/>
            <person name="Tindall B.J."/>
            <person name="Lowry S."/>
            <person name="Lucas S."/>
            <person name="Nolan M."/>
            <person name="Copeland A."/>
            <person name="Glavina Del Rio T."/>
            <person name="Tice H."/>
            <person name="Cheng J.F."/>
            <person name="Han C."/>
            <person name="Pitluck S."/>
            <person name="Liolios K."/>
            <person name="Ivanova N."/>
            <person name="Mavromatis K."/>
            <person name="Mikhailova N."/>
            <person name="Pati A."/>
            <person name="Goodwin L."/>
            <person name="Chen A."/>
            <person name="Palaniappan K."/>
            <person name="Land M."/>
            <person name="Hauser L."/>
            <person name="Chang Y.J."/>
            <person name="Jeffries C.D."/>
            <person name="Rohde M."/>
            <person name="Goker M."/>
            <person name="Woyke T."/>
            <person name="Bristow J."/>
            <person name="Eisen J.A."/>
            <person name="Markowitz V."/>
            <person name="Hugenholtz P."/>
            <person name="Kyrpides N.C."/>
            <person name="Klenk H.P."/>
            <person name="Lapidus A."/>
        </authorList>
    </citation>
    <scope>NUCLEOTIDE SEQUENCE [LARGE SCALE GENOMIC DNA]</scope>
    <source>
        <strain evidence="7">ATCC 700542 / DSM 9946 / VI-R2</strain>
    </source>
</reference>
<feature type="domain" description="HTH rpiR-type" evidence="4">
    <location>
        <begin position="3"/>
        <end position="79"/>
    </location>
</feature>
<evidence type="ECO:0000259" key="4">
    <source>
        <dbReference type="PROSITE" id="PS51071"/>
    </source>
</evidence>
<evidence type="ECO:0000313" key="7">
    <source>
        <dbReference type="Proteomes" id="UP000001916"/>
    </source>
</evidence>
<keyword evidence="3" id="KW-0804">Transcription</keyword>
<dbReference type="Pfam" id="PF01380">
    <property type="entry name" value="SIS"/>
    <property type="match status" value="1"/>
</dbReference>
<dbReference type="eggNOG" id="COG1737">
    <property type="taxonomic scope" value="Bacteria"/>
</dbReference>